<keyword evidence="1" id="KW-0328">Glycosyltransferase</keyword>
<organism evidence="6 7">
    <name type="scientific">Mycobacterium kiyosense</name>
    <dbReference type="NCBI Taxonomy" id="2871094"/>
    <lineage>
        <taxon>Bacteria</taxon>
        <taxon>Bacillati</taxon>
        <taxon>Actinomycetota</taxon>
        <taxon>Actinomycetes</taxon>
        <taxon>Mycobacteriales</taxon>
        <taxon>Mycobacteriaceae</taxon>
        <taxon>Mycobacterium</taxon>
    </lineage>
</organism>
<feature type="domain" description="Glycosyltransferase subfamily 4-like N-terminal" evidence="5">
    <location>
        <begin position="26"/>
        <end position="183"/>
    </location>
</feature>
<dbReference type="InterPro" id="IPR050194">
    <property type="entry name" value="Glycosyltransferase_grp1"/>
</dbReference>
<dbReference type="EMBL" id="BRZI01000027">
    <property type="protein sequence ID" value="GLD31605.1"/>
    <property type="molecule type" value="Genomic_DNA"/>
</dbReference>
<evidence type="ECO:0000256" key="1">
    <source>
        <dbReference type="ARBA" id="ARBA00022676"/>
    </source>
</evidence>
<evidence type="ECO:0000313" key="7">
    <source>
        <dbReference type="Proteomes" id="UP001064782"/>
    </source>
</evidence>
<feature type="domain" description="Glycosyl transferase family 1" evidence="4">
    <location>
        <begin position="189"/>
        <end position="333"/>
    </location>
</feature>
<evidence type="ECO:0000256" key="3">
    <source>
        <dbReference type="SAM" id="MobiDB-lite"/>
    </source>
</evidence>
<dbReference type="GO" id="GO:0008610">
    <property type="term" value="P:lipid biosynthetic process"/>
    <property type="evidence" value="ECO:0007669"/>
    <property type="project" value="UniProtKB-ARBA"/>
</dbReference>
<accession>A0A9P3UVA7</accession>
<evidence type="ECO:0000256" key="2">
    <source>
        <dbReference type="ARBA" id="ARBA00022679"/>
    </source>
</evidence>
<dbReference type="CDD" id="cd03802">
    <property type="entry name" value="GT4_AviGT4-like"/>
    <property type="match status" value="1"/>
</dbReference>
<dbReference type="SUPFAM" id="SSF53756">
    <property type="entry name" value="UDP-Glycosyltransferase/glycogen phosphorylase"/>
    <property type="match status" value="1"/>
</dbReference>
<dbReference type="GO" id="GO:1901137">
    <property type="term" value="P:carbohydrate derivative biosynthetic process"/>
    <property type="evidence" value="ECO:0007669"/>
    <property type="project" value="UniProtKB-ARBA"/>
</dbReference>
<name>A0A9P3UVA7_9MYCO</name>
<protein>
    <submittedName>
        <fullName evidence="6">Glycosyl transferase family 1</fullName>
    </submittedName>
</protein>
<reference evidence="6" key="1">
    <citation type="submission" date="2022-08" db="EMBL/GenBank/DDBJ databases">
        <title>Mycobacterium kiyosense sp. nov., scotochromogenic slow-glowing species isolated from respiratory specimens.</title>
        <authorList>
            <person name="Fukano H."/>
            <person name="Kazumi Y."/>
            <person name="Sakagami N."/>
            <person name="Ato M."/>
            <person name="Mitarai S."/>
            <person name="Hoshino Y."/>
        </authorList>
    </citation>
    <scope>NUCLEOTIDE SEQUENCE</scope>
    <source>
        <strain evidence="6">1413</strain>
    </source>
</reference>
<keyword evidence="2 6" id="KW-0808">Transferase</keyword>
<evidence type="ECO:0000259" key="5">
    <source>
        <dbReference type="Pfam" id="PF13439"/>
    </source>
</evidence>
<gene>
    <name evidence="6" type="ORF">Mkiyose1413_34880</name>
</gene>
<dbReference type="Pfam" id="PF13439">
    <property type="entry name" value="Glyco_transf_4"/>
    <property type="match status" value="1"/>
</dbReference>
<dbReference type="GO" id="GO:0016757">
    <property type="term" value="F:glycosyltransferase activity"/>
    <property type="evidence" value="ECO:0007669"/>
    <property type="project" value="UniProtKB-KW"/>
</dbReference>
<keyword evidence="7" id="KW-1185">Reference proteome</keyword>
<proteinExistence type="predicted"/>
<dbReference type="PANTHER" id="PTHR45947:SF3">
    <property type="entry name" value="SULFOQUINOVOSYL TRANSFERASE SQD2"/>
    <property type="match status" value="1"/>
</dbReference>
<dbReference type="Pfam" id="PF00534">
    <property type="entry name" value="Glycos_transf_1"/>
    <property type="match status" value="1"/>
</dbReference>
<sequence length="415" mass="43230">MTTAVPGLRVALIASNRYPIRQPFAGGLEAHVCQLARGLAEAGCQVTLFAAAGSDPALGCGTLEVRPLGLSEAARHDVSMPPAAFMADHHAYLSLMLGLAGSAGADFDIIHNHSLHYLPVAMAPTLRTPMLTTVHTPPTPWLESAIDAAVSTGTRFAAVSGHTAAAWKDVAGQITVVPNGVDSRQWPLGPGGKSLVWFGRITAEKAPHLAIDAARRAGLPLVLAGPVCDDGYFARHVRPRLLGDIGYAGHVDHDRLADLVGNSAAALVTPAWDEPYGLVVAEAMMCGTPVVAFDRGGVPEVVDDRSGRIVAAGDVDAMAAAAREVILLPREQVRAHAIAHCSATAMVATYLDMYRQMIDDTTGMPDDRLLHSPRGFRASGAGGQCLRGDASPGDGLDVPGYPGATSVFGDREATA</sequence>
<dbReference type="InterPro" id="IPR028098">
    <property type="entry name" value="Glyco_trans_4-like_N"/>
</dbReference>
<dbReference type="PANTHER" id="PTHR45947">
    <property type="entry name" value="SULFOQUINOVOSYL TRANSFERASE SQD2"/>
    <property type="match status" value="1"/>
</dbReference>
<dbReference type="Gene3D" id="3.40.50.2000">
    <property type="entry name" value="Glycogen Phosphorylase B"/>
    <property type="match status" value="2"/>
</dbReference>
<evidence type="ECO:0000259" key="4">
    <source>
        <dbReference type="Pfam" id="PF00534"/>
    </source>
</evidence>
<feature type="region of interest" description="Disordered" evidence="3">
    <location>
        <begin position="380"/>
        <end position="403"/>
    </location>
</feature>
<dbReference type="InterPro" id="IPR001296">
    <property type="entry name" value="Glyco_trans_1"/>
</dbReference>
<dbReference type="RefSeq" id="WP_264894205.1">
    <property type="nucleotide sequence ID" value="NZ_BRZI01000027.1"/>
</dbReference>
<dbReference type="Proteomes" id="UP001064782">
    <property type="component" value="Unassembled WGS sequence"/>
</dbReference>
<dbReference type="AlphaFoldDB" id="A0A9P3UVA7"/>
<evidence type="ECO:0000313" key="6">
    <source>
        <dbReference type="EMBL" id="GLD31605.1"/>
    </source>
</evidence>
<dbReference type="GO" id="GO:1903509">
    <property type="term" value="P:liposaccharide metabolic process"/>
    <property type="evidence" value="ECO:0007669"/>
    <property type="project" value="UniProtKB-ARBA"/>
</dbReference>
<comment type="caution">
    <text evidence="6">The sequence shown here is derived from an EMBL/GenBank/DDBJ whole genome shotgun (WGS) entry which is preliminary data.</text>
</comment>